<evidence type="ECO:0000256" key="5">
    <source>
        <dbReference type="ARBA" id="ARBA00023136"/>
    </source>
</evidence>
<evidence type="ECO:0000256" key="2">
    <source>
        <dbReference type="ARBA" id="ARBA00022475"/>
    </source>
</evidence>
<evidence type="ECO:0000313" key="7">
    <source>
        <dbReference type="EMBL" id="SVA52257.1"/>
    </source>
</evidence>
<dbReference type="CDD" id="cd06581">
    <property type="entry name" value="TM_PBP1_LivM_like"/>
    <property type="match status" value="1"/>
</dbReference>
<feature type="transmembrane region" description="Helical" evidence="6">
    <location>
        <begin position="83"/>
        <end position="104"/>
    </location>
</feature>
<dbReference type="GO" id="GO:0015658">
    <property type="term" value="F:branched-chain amino acid transmembrane transporter activity"/>
    <property type="evidence" value="ECO:0007669"/>
    <property type="project" value="InterPro"/>
</dbReference>
<dbReference type="PANTHER" id="PTHR30482:SF17">
    <property type="entry name" value="ABC TRANSPORTER ATP-BINDING PROTEIN"/>
    <property type="match status" value="1"/>
</dbReference>
<feature type="transmembrane region" description="Helical" evidence="6">
    <location>
        <begin position="245"/>
        <end position="269"/>
    </location>
</feature>
<comment type="subcellular location">
    <subcellularLocation>
        <location evidence="1">Cell membrane</location>
        <topology evidence="1">Multi-pass membrane protein</topology>
    </subcellularLocation>
</comment>
<proteinExistence type="predicted"/>
<name>A0A381WJY2_9ZZZZ</name>
<feature type="transmembrane region" description="Helical" evidence="6">
    <location>
        <begin position="111"/>
        <end position="129"/>
    </location>
</feature>
<dbReference type="InterPro" id="IPR001851">
    <property type="entry name" value="ABC_transp_permease"/>
</dbReference>
<evidence type="ECO:0000256" key="3">
    <source>
        <dbReference type="ARBA" id="ARBA00022692"/>
    </source>
</evidence>
<gene>
    <name evidence="7" type="ORF">METZ01_LOCUS105111</name>
</gene>
<organism evidence="7">
    <name type="scientific">marine metagenome</name>
    <dbReference type="NCBI Taxonomy" id="408172"/>
    <lineage>
        <taxon>unclassified sequences</taxon>
        <taxon>metagenomes</taxon>
        <taxon>ecological metagenomes</taxon>
    </lineage>
</organism>
<accession>A0A381WJY2</accession>
<dbReference type="GO" id="GO:0005886">
    <property type="term" value="C:plasma membrane"/>
    <property type="evidence" value="ECO:0007669"/>
    <property type="project" value="UniProtKB-SubCell"/>
</dbReference>
<evidence type="ECO:0000256" key="1">
    <source>
        <dbReference type="ARBA" id="ARBA00004651"/>
    </source>
</evidence>
<reference evidence="7" key="1">
    <citation type="submission" date="2018-05" db="EMBL/GenBank/DDBJ databases">
        <authorList>
            <person name="Lanie J.A."/>
            <person name="Ng W.-L."/>
            <person name="Kazmierczak K.M."/>
            <person name="Andrzejewski T.M."/>
            <person name="Davidsen T.M."/>
            <person name="Wayne K.J."/>
            <person name="Tettelin H."/>
            <person name="Glass J.I."/>
            <person name="Rusch D."/>
            <person name="Podicherti R."/>
            <person name="Tsui H.-C.T."/>
            <person name="Winkler M.E."/>
        </authorList>
    </citation>
    <scope>NUCLEOTIDE SEQUENCE</scope>
</reference>
<dbReference type="Pfam" id="PF02653">
    <property type="entry name" value="BPD_transp_2"/>
    <property type="match status" value="1"/>
</dbReference>
<keyword evidence="5 6" id="KW-0472">Membrane</keyword>
<evidence type="ECO:0008006" key="8">
    <source>
        <dbReference type="Google" id="ProtNLM"/>
    </source>
</evidence>
<protein>
    <recommendedName>
        <fullName evidence="8">Branched-chain amino acid ABC transporter permease</fullName>
    </recommendedName>
</protein>
<dbReference type="InterPro" id="IPR043428">
    <property type="entry name" value="LivM-like"/>
</dbReference>
<feature type="transmembrane region" description="Helical" evidence="6">
    <location>
        <begin position="58"/>
        <end position="77"/>
    </location>
</feature>
<feature type="transmembrane region" description="Helical" evidence="6">
    <location>
        <begin position="159"/>
        <end position="178"/>
    </location>
</feature>
<feature type="transmembrane region" description="Helical" evidence="6">
    <location>
        <begin position="276"/>
        <end position="296"/>
    </location>
</feature>
<evidence type="ECO:0000256" key="4">
    <source>
        <dbReference type="ARBA" id="ARBA00022989"/>
    </source>
</evidence>
<keyword evidence="4 6" id="KW-1133">Transmembrane helix</keyword>
<keyword evidence="2" id="KW-1003">Cell membrane</keyword>
<evidence type="ECO:0000256" key="6">
    <source>
        <dbReference type="SAM" id="Phobius"/>
    </source>
</evidence>
<feature type="transmembrane region" description="Helical" evidence="6">
    <location>
        <begin position="199"/>
        <end position="225"/>
    </location>
</feature>
<sequence>MFSGRPRAVFTVLLVLVVLAAVTPFLPEYVCILLIQALIFGILAMGLDLLLGYTGLPSLGQAAYFGVGAYAVAILTTRYEFGFFPTVVLAILLSAAVAAIFGLIAIRAKGVYFLMLTLALAMVVWGLAWRWTSLTDGDNGITGIPRPELGFDLNSYINLFYFILFVFILCLGALYVLVNSPFGRSLVGIREREERMQMLGYNVWLHKYLAFIFSGIFAGIAGVLWAYYKNFVTPDDLFIDVSVEALLMVALGGPATLVGATIGAGVIVFLRNYVSIYYSGWPYILGAMYIFTILYLPEGLMGIARRFRRRAETEKLDE</sequence>
<feature type="transmembrane region" description="Helical" evidence="6">
    <location>
        <begin position="30"/>
        <end position="51"/>
    </location>
</feature>
<keyword evidence="3 6" id="KW-0812">Transmembrane</keyword>
<dbReference type="PANTHER" id="PTHR30482">
    <property type="entry name" value="HIGH-AFFINITY BRANCHED-CHAIN AMINO ACID TRANSPORT SYSTEM PERMEASE"/>
    <property type="match status" value="1"/>
</dbReference>
<dbReference type="AlphaFoldDB" id="A0A381WJY2"/>
<dbReference type="EMBL" id="UINC01011902">
    <property type="protein sequence ID" value="SVA52257.1"/>
    <property type="molecule type" value="Genomic_DNA"/>
</dbReference>